<accession>A0ABY7ZY38</accession>
<dbReference type="RefSeq" id="WP_275033639.1">
    <property type="nucleotide sequence ID" value="NZ_CP118615.1"/>
</dbReference>
<dbReference type="NCBIfam" id="TIGR01764">
    <property type="entry name" value="excise"/>
    <property type="match status" value="1"/>
</dbReference>
<name>A0ABY7ZY38_9ACTN</name>
<gene>
    <name evidence="2" type="ORF">PVK37_10525</name>
</gene>
<reference evidence="2 3" key="1">
    <citation type="submission" date="2023-02" db="EMBL/GenBank/DDBJ databases">
        <authorList>
            <person name="Mo P."/>
        </authorList>
    </citation>
    <scope>NUCLEOTIDE SEQUENCE [LARGE SCALE GENOMIC DNA]</scope>
    <source>
        <strain evidence="2 3">HUAS 3</strain>
    </source>
</reference>
<dbReference type="Pfam" id="PF12728">
    <property type="entry name" value="HTH_17"/>
    <property type="match status" value="1"/>
</dbReference>
<feature type="domain" description="Helix-turn-helix" evidence="1">
    <location>
        <begin position="83"/>
        <end position="131"/>
    </location>
</feature>
<keyword evidence="3" id="KW-1185">Reference proteome</keyword>
<dbReference type="InterPro" id="IPR010093">
    <property type="entry name" value="SinI_DNA-bd"/>
</dbReference>
<evidence type="ECO:0000259" key="1">
    <source>
        <dbReference type="Pfam" id="PF12728"/>
    </source>
</evidence>
<proteinExistence type="predicted"/>
<protein>
    <submittedName>
        <fullName evidence="2">Helix-turn-helix domain-containing protein</fullName>
    </submittedName>
</protein>
<dbReference type="InterPro" id="IPR009061">
    <property type="entry name" value="DNA-bd_dom_put_sf"/>
</dbReference>
<organism evidence="2 3">
    <name type="scientific">Micromonospora cathayae</name>
    <dbReference type="NCBI Taxonomy" id="3028804"/>
    <lineage>
        <taxon>Bacteria</taxon>
        <taxon>Bacillati</taxon>
        <taxon>Actinomycetota</taxon>
        <taxon>Actinomycetes</taxon>
        <taxon>Micromonosporales</taxon>
        <taxon>Micromonosporaceae</taxon>
        <taxon>Micromonospora</taxon>
    </lineage>
</organism>
<evidence type="ECO:0000313" key="2">
    <source>
        <dbReference type="EMBL" id="WDZ86789.1"/>
    </source>
</evidence>
<sequence>MGHTDVTVTSVMPAEGVERRQVVAVDKFLDRFSGEGSSGSARLVSADGTEVVVPGQIFDVLRQVAAMLSRGDGVAVSAIASELSTTEAARLLGMSRPTLIRLVDAGELPSHRVGTHRRLVLRDVLDFRRRQLRERREAYEALMLESDALGLNDDE</sequence>
<dbReference type="EMBL" id="CP118615">
    <property type="protein sequence ID" value="WDZ86789.1"/>
    <property type="molecule type" value="Genomic_DNA"/>
</dbReference>
<dbReference type="SUPFAM" id="SSF46955">
    <property type="entry name" value="Putative DNA-binding domain"/>
    <property type="match status" value="1"/>
</dbReference>
<evidence type="ECO:0000313" key="3">
    <source>
        <dbReference type="Proteomes" id="UP001219605"/>
    </source>
</evidence>
<dbReference type="Proteomes" id="UP001219605">
    <property type="component" value="Chromosome"/>
</dbReference>
<dbReference type="InterPro" id="IPR041657">
    <property type="entry name" value="HTH_17"/>
</dbReference>